<evidence type="ECO:0000256" key="1">
    <source>
        <dbReference type="SAM" id="Phobius"/>
    </source>
</evidence>
<keyword evidence="1" id="KW-0472">Membrane</keyword>
<reference evidence="2 3" key="1">
    <citation type="journal article" date="2016" name="Nat. Commun.">
        <title>Thousands of microbial genomes shed light on interconnected biogeochemical processes in an aquifer system.</title>
        <authorList>
            <person name="Anantharaman K."/>
            <person name="Brown C.T."/>
            <person name="Hug L.A."/>
            <person name="Sharon I."/>
            <person name="Castelle C.J."/>
            <person name="Probst A.J."/>
            <person name="Thomas B.C."/>
            <person name="Singh A."/>
            <person name="Wilkins M.J."/>
            <person name="Karaoz U."/>
            <person name="Brodie E.L."/>
            <person name="Williams K.H."/>
            <person name="Hubbard S.S."/>
            <person name="Banfield J.F."/>
        </authorList>
    </citation>
    <scope>NUCLEOTIDE SEQUENCE [LARGE SCALE GENOMIC DNA]</scope>
</reference>
<comment type="caution">
    <text evidence="2">The sequence shown here is derived from an EMBL/GenBank/DDBJ whole genome shotgun (WGS) entry which is preliminary data.</text>
</comment>
<feature type="transmembrane region" description="Helical" evidence="1">
    <location>
        <begin position="45"/>
        <end position="68"/>
    </location>
</feature>
<gene>
    <name evidence="2" type="ORF">A3F55_01790</name>
</gene>
<organism evidence="2 3">
    <name type="scientific">Candidatus Adlerbacteria bacterium RIFCSPHIGHO2_12_FULL_53_18</name>
    <dbReference type="NCBI Taxonomy" id="1797242"/>
    <lineage>
        <taxon>Bacteria</taxon>
        <taxon>Candidatus Adleribacteriota</taxon>
    </lineage>
</organism>
<dbReference type="AlphaFoldDB" id="A0A1F4XU21"/>
<name>A0A1F4XU21_9BACT</name>
<protein>
    <submittedName>
        <fullName evidence="2">Uncharacterized protein</fullName>
    </submittedName>
</protein>
<dbReference type="Proteomes" id="UP000178091">
    <property type="component" value="Unassembled WGS sequence"/>
</dbReference>
<keyword evidence="1" id="KW-0812">Transmembrane</keyword>
<evidence type="ECO:0000313" key="2">
    <source>
        <dbReference type="EMBL" id="OGC85134.1"/>
    </source>
</evidence>
<sequence>MLLYETARVLEDKLWKMSFNSIWLSFLLFPLLGLFVWAVDPSAFYAFFTALAVFSPLWLPVFIFSYLWTSWIHYVRHVYWFNTEWVLLEIQLPPEVEKSPLAIELFLNSLFHTGSETTFLHRVWQGRFRNTWSLEIASLEGRIGFYVYGRKAWQSAMEGRIYGQFPEAKIAEVEDYVSKIPYNNEEYDMWCGEYGKQEPQAAPIKIWEEFGLGEDLDEPKSRTDPLTNMLEVFSNMGKDEYVWMQIIMRAHAKEDWFGLYRFGDSLKKNAKEHINGIVTEAAERAKHIAEHELKVEDKGQVAQIVGRGMTMLTEEEKEKIKAIERNLGKFVYECGVRVVYVAKKEVYKGITGAFLFRAFDAYKGPFNQLKGIPGRGMIGFDYPWEDPLGFRRPRLKNLFYFHSKHRAYFYVPYDQVPVFLSVEELATIWHFPSTGVDTPGLNRVAAKVSEGPANLPGLPH</sequence>
<proteinExistence type="predicted"/>
<dbReference type="EMBL" id="MEWW01000003">
    <property type="protein sequence ID" value="OGC85134.1"/>
    <property type="molecule type" value="Genomic_DNA"/>
</dbReference>
<accession>A0A1F4XU21</accession>
<feature type="transmembrane region" description="Helical" evidence="1">
    <location>
        <begin position="21"/>
        <end position="39"/>
    </location>
</feature>
<keyword evidence="1" id="KW-1133">Transmembrane helix</keyword>
<evidence type="ECO:0000313" key="3">
    <source>
        <dbReference type="Proteomes" id="UP000178091"/>
    </source>
</evidence>